<dbReference type="SUPFAM" id="SSF52172">
    <property type="entry name" value="CheY-like"/>
    <property type="match status" value="1"/>
</dbReference>
<keyword evidence="1" id="KW-0472">Membrane</keyword>
<evidence type="ECO:0000256" key="1">
    <source>
        <dbReference type="SAM" id="Phobius"/>
    </source>
</evidence>
<dbReference type="Gene3D" id="3.40.50.2300">
    <property type="match status" value="1"/>
</dbReference>
<dbReference type="AlphaFoldDB" id="D0I3G8"/>
<gene>
    <name evidence="2" type="ORF">VHA_000281</name>
</gene>
<evidence type="ECO:0000313" key="2">
    <source>
        <dbReference type="EMBL" id="EEY73989.1"/>
    </source>
</evidence>
<comment type="caution">
    <text evidence="2">The sequence shown here is derived from an EMBL/GenBank/DDBJ whole genome shotgun (WGS) entry which is preliminary data.</text>
</comment>
<proteinExistence type="predicted"/>
<organism evidence="2 3">
    <name type="scientific">Grimontia hollisae CIP 101886</name>
    <dbReference type="NCBI Taxonomy" id="675812"/>
    <lineage>
        <taxon>Bacteria</taxon>
        <taxon>Pseudomonadati</taxon>
        <taxon>Pseudomonadota</taxon>
        <taxon>Gammaproteobacteria</taxon>
        <taxon>Vibrionales</taxon>
        <taxon>Vibrionaceae</taxon>
        <taxon>Grimontia</taxon>
    </lineage>
</organism>
<dbReference type="Proteomes" id="UP000003604">
    <property type="component" value="Unassembled WGS sequence"/>
</dbReference>
<dbReference type="PROSITE" id="PS51257">
    <property type="entry name" value="PROKAR_LIPOPROTEIN"/>
    <property type="match status" value="1"/>
</dbReference>
<sequence>MEIDKIIDQLNTPIGFLSALVGIVSACVTVFKFFKKKLIKLREPIDVKSYLHSLDIRKKYKIAIVDDELNDFPIEYMKKLGYTVSTYESISLADVDRLLSFDIIFLDVKGVVKEDFETGGAKLLNLIKRTKSNIVVIAVSSGKYQLSLNGFFENSDDVLNKPIEESEIERIINDLVKNNIDIDVMANKLYEMVVCSESKQQKLINKSLIKYFSGDMNFDSLREIIHKNTNHIYSESISSLAKMILGRINYDS</sequence>
<reference evidence="2 3" key="1">
    <citation type="submission" date="2009-10" db="EMBL/GenBank/DDBJ databases">
        <authorList>
            <consortium name="Los Alamos National Laboratory (LANL)"/>
            <consortium name="National Microbial Pathogen Data Resource (NMPDR)"/>
            <person name="Saunders E.H."/>
            <person name="Munk A.C."/>
            <person name="Tapia R."/>
            <person name="Green L."/>
            <person name="Rogers Y."/>
            <person name="Detter J.C."/>
            <person name="Bruce D."/>
            <person name="Brettin T.S."/>
            <person name="Colwell R.R."/>
            <person name="Huq A."/>
            <person name="Grim C.J."/>
            <person name="Hasan N.A."/>
            <person name="Bartels D."/>
            <person name="Vonstein V."/>
        </authorList>
    </citation>
    <scope>NUCLEOTIDE SEQUENCE [LARGE SCALE GENOMIC DNA]</scope>
    <source>
        <strain evidence="2 3">CIP 101886</strain>
    </source>
</reference>
<accession>D0I3G8</accession>
<dbReference type="RefSeq" id="WP_005501135.1">
    <property type="nucleotide sequence ID" value="NZ_ADAQ01000007.1"/>
</dbReference>
<feature type="transmembrane region" description="Helical" evidence="1">
    <location>
        <begin position="14"/>
        <end position="34"/>
    </location>
</feature>
<evidence type="ECO:0000313" key="3">
    <source>
        <dbReference type="Proteomes" id="UP000003604"/>
    </source>
</evidence>
<keyword evidence="3" id="KW-1185">Reference proteome</keyword>
<keyword evidence="1" id="KW-0812">Transmembrane</keyword>
<dbReference type="OrthoDB" id="7064819at2"/>
<protein>
    <recommendedName>
        <fullName evidence="4">Response regulatory domain-containing protein</fullName>
    </recommendedName>
</protein>
<dbReference type="eggNOG" id="ENOG50333TG">
    <property type="taxonomic scope" value="Bacteria"/>
</dbReference>
<dbReference type="GeneID" id="58896397"/>
<name>D0I3G8_GRIHO</name>
<dbReference type="EMBL" id="ADAQ01000007">
    <property type="protein sequence ID" value="EEY73989.1"/>
    <property type="molecule type" value="Genomic_DNA"/>
</dbReference>
<evidence type="ECO:0008006" key="4">
    <source>
        <dbReference type="Google" id="ProtNLM"/>
    </source>
</evidence>
<dbReference type="InterPro" id="IPR011006">
    <property type="entry name" value="CheY-like_superfamily"/>
</dbReference>
<keyword evidence="1" id="KW-1133">Transmembrane helix</keyword>